<evidence type="ECO:0000259" key="1">
    <source>
        <dbReference type="Pfam" id="PF09743"/>
    </source>
</evidence>
<sequence>MDLGTRLALLLKESQLEKTSTYLSESCCVALIDLSVQRGALQVIHSIDGKEYVTPTKLRMEIYDRISENEGRITILLLTQLLNVGRSHALKYSKEVCAKSGGTILLVNDMEIITDLYLDRIVQETQDRLHSTGILHHNELTTRFGLPLNFLLNAIKAKADHILIGENWLILFHFDLGNTITF</sequence>
<dbReference type="GO" id="GO:0061666">
    <property type="term" value="F:UFM1 ligase activity"/>
    <property type="evidence" value="ECO:0007669"/>
    <property type="project" value="InterPro"/>
</dbReference>
<protein>
    <submittedName>
        <fullName evidence="2">E3 UFM1-protein ligase 1</fullName>
    </submittedName>
</protein>
<evidence type="ECO:0000313" key="3">
    <source>
        <dbReference type="Proteomes" id="UP000031668"/>
    </source>
</evidence>
<dbReference type="Pfam" id="PF09743">
    <property type="entry name" value="E3_UFM1_ligase"/>
    <property type="match status" value="1"/>
</dbReference>
<dbReference type="GO" id="GO:0034976">
    <property type="term" value="P:response to endoplasmic reticulum stress"/>
    <property type="evidence" value="ECO:0007669"/>
    <property type="project" value="TreeGrafter"/>
</dbReference>
<reference evidence="2 3" key="1">
    <citation type="journal article" date="2014" name="Genome Biol. Evol.">
        <title>The genome of the myxosporean Thelohanellus kitauei shows adaptations to nutrient acquisition within its fish host.</title>
        <authorList>
            <person name="Yang Y."/>
            <person name="Xiong J."/>
            <person name="Zhou Z."/>
            <person name="Huo F."/>
            <person name="Miao W."/>
            <person name="Ran C."/>
            <person name="Liu Y."/>
            <person name="Zhang J."/>
            <person name="Feng J."/>
            <person name="Wang M."/>
            <person name="Wang M."/>
            <person name="Wang L."/>
            <person name="Yao B."/>
        </authorList>
    </citation>
    <scope>NUCLEOTIDE SEQUENCE [LARGE SCALE GENOMIC DNA]</scope>
    <source>
        <strain evidence="2">Wuqing</strain>
    </source>
</reference>
<name>A0A0C2MXX8_THEKT</name>
<dbReference type="OrthoDB" id="10258297at2759"/>
<organism evidence="2 3">
    <name type="scientific">Thelohanellus kitauei</name>
    <name type="common">Myxosporean</name>
    <dbReference type="NCBI Taxonomy" id="669202"/>
    <lineage>
        <taxon>Eukaryota</taxon>
        <taxon>Metazoa</taxon>
        <taxon>Cnidaria</taxon>
        <taxon>Myxozoa</taxon>
        <taxon>Myxosporea</taxon>
        <taxon>Bivalvulida</taxon>
        <taxon>Platysporina</taxon>
        <taxon>Myxobolidae</taxon>
        <taxon>Thelohanellus</taxon>
    </lineage>
</organism>
<dbReference type="EMBL" id="JWZT01002637">
    <property type="protein sequence ID" value="KII69025.1"/>
    <property type="molecule type" value="Genomic_DNA"/>
</dbReference>
<dbReference type="GO" id="GO:0005789">
    <property type="term" value="C:endoplasmic reticulum membrane"/>
    <property type="evidence" value="ECO:0007669"/>
    <property type="project" value="TreeGrafter"/>
</dbReference>
<dbReference type="PANTHER" id="PTHR31057:SF0">
    <property type="entry name" value="E3 UFM1-PROTEIN LIGASE 1"/>
    <property type="match status" value="1"/>
</dbReference>
<dbReference type="Proteomes" id="UP000031668">
    <property type="component" value="Unassembled WGS sequence"/>
</dbReference>
<evidence type="ECO:0000313" key="2">
    <source>
        <dbReference type="EMBL" id="KII69025.1"/>
    </source>
</evidence>
<dbReference type="GO" id="GO:0032434">
    <property type="term" value="P:regulation of proteasomal ubiquitin-dependent protein catabolic process"/>
    <property type="evidence" value="ECO:0007669"/>
    <property type="project" value="TreeGrafter"/>
</dbReference>
<proteinExistence type="predicted"/>
<gene>
    <name evidence="2" type="ORF">RF11_05275</name>
</gene>
<dbReference type="GO" id="GO:0016874">
    <property type="term" value="F:ligase activity"/>
    <property type="evidence" value="ECO:0007669"/>
    <property type="project" value="UniProtKB-KW"/>
</dbReference>
<keyword evidence="3" id="KW-1185">Reference proteome</keyword>
<accession>A0A0C2MXX8</accession>
<dbReference type="PANTHER" id="PTHR31057">
    <property type="entry name" value="E3 UFM1-PROTEIN LIGASE 1"/>
    <property type="match status" value="1"/>
</dbReference>
<dbReference type="InterPro" id="IPR056579">
    <property type="entry name" value="Ufl1_N"/>
</dbReference>
<feature type="domain" description="E3 UFM1-protein ligase 1-like N-terminal" evidence="1">
    <location>
        <begin position="6"/>
        <end position="163"/>
    </location>
</feature>
<keyword evidence="2" id="KW-0436">Ligase</keyword>
<comment type="caution">
    <text evidence="2">The sequence shown here is derived from an EMBL/GenBank/DDBJ whole genome shotgun (WGS) entry which is preliminary data.</text>
</comment>
<dbReference type="AlphaFoldDB" id="A0A0C2MXX8"/>
<dbReference type="InterPro" id="IPR018611">
    <property type="entry name" value="Ufl1"/>
</dbReference>
<dbReference type="GO" id="GO:1990592">
    <property type="term" value="P:protein K69-linked ufmylation"/>
    <property type="evidence" value="ECO:0007669"/>
    <property type="project" value="TreeGrafter"/>
</dbReference>